<dbReference type="PANTHER" id="PTHR33221:SF5">
    <property type="entry name" value="HTH-TYPE TRANSCRIPTIONAL REGULATOR ISCR"/>
    <property type="match status" value="1"/>
</dbReference>
<dbReference type="PANTHER" id="PTHR33221">
    <property type="entry name" value="WINGED HELIX-TURN-HELIX TRANSCRIPTIONAL REGULATOR, RRF2 FAMILY"/>
    <property type="match status" value="1"/>
</dbReference>
<dbReference type="InterPro" id="IPR000944">
    <property type="entry name" value="Tscrpt_reg_Rrf2"/>
</dbReference>
<dbReference type="EMBL" id="PDZR01000019">
    <property type="protein sequence ID" value="PNG25098.1"/>
    <property type="molecule type" value="Genomic_DNA"/>
</dbReference>
<gene>
    <name evidence="2" type="ORF">CR492_14905</name>
</gene>
<dbReference type="NCBIfam" id="TIGR00738">
    <property type="entry name" value="rrf2_super"/>
    <property type="match status" value="1"/>
</dbReference>
<comment type="caution">
    <text evidence="2">The sequence shown here is derived from an EMBL/GenBank/DDBJ whole genome shotgun (WGS) entry which is preliminary data.</text>
</comment>
<dbReference type="Gene3D" id="1.10.10.10">
    <property type="entry name" value="Winged helix-like DNA-binding domain superfamily/Winged helix DNA-binding domain"/>
    <property type="match status" value="1"/>
</dbReference>
<evidence type="ECO:0000256" key="1">
    <source>
        <dbReference type="ARBA" id="ARBA00023125"/>
    </source>
</evidence>
<accession>A0A2J7TE99</accession>
<reference evidence="2 3" key="1">
    <citation type="submission" date="2017-10" db="EMBL/GenBank/DDBJ databases">
        <title>Genome announcement of Methylocella silvestris TVC from permafrost.</title>
        <authorList>
            <person name="Wang J."/>
            <person name="Geng K."/>
            <person name="Ul-Haque F."/>
            <person name="Crombie A.T."/>
            <person name="Street L.E."/>
            <person name="Wookey P.A."/>
            <person name="Murrell J.C."/>
            <person name="Pratscher J."/>
        </authorList>
    </citation>
    <scope>NUCLEOTIDE SEQUENCE [LARGE SCALE GENOMIC DNA]</scope>
    <source>
        <strain evidence="2 3">TVC</strain>
    </source>
</reference>
<dbReference type="RefSeq" id="WP_102844534.1">
    <property type="nucleotide sequence ID" value="NZ_PDZR01000019.1"/>
</dbReference>
<proteinExistence type="predicted"/>
<organism evidence="2 3">
    <name type="scientific">Methylocella silvestris</name>
    <dbReference type="NCBI Taxonomy" id="199596"/>
    <lineage>
        <taxon>Bacteria</taxon>
        <taxon>Pseudomonadati</taxon>
        <taxon>Pseudomonadota</taxon>
        <taxon>Alphaproteobacteria</taxon>
        <taxon>Hyphomicrobiales</taxon>
        <taxon>Beijerinckiaceae</taxon>
        <taxon>Methylocella</taxon>
    </lineage>
</organism>
<evidence type="ECO:0000313" key="2">
    <source>
        <dbReference type="EMBL" id="PNG25098.1"/>
    </source>
</evidence>
<dbReference type="AlphaFoldDB" id="A0A2J7TE99"/>
<protein>
    <submittedName>
        <fullName evidence="2">Transcriptional regulator</fullName>
    </submittedName>
</protein>
<dbReference type="InterPro" id="IPR036388">
    <property type="entry name" value="WH-like_DNA-bd_sf"/>
</dbReference>
<dbReference type="InterPro" id="IPR036390">
    <property type="entry name" value="WH_DNA-bd_sf"/>
</dbReference>
<dbReference type="OrthoDB" id="9802344at2"/>
<evidence type="ECO:0000313" key="3">
    <source>
        <dbReference type="Proteomes" id="UP000236286"/>
    </source>
</evidence>
<keyword evidence="1" id="KW-0238">DNA-binding</keyword>
<sequence>MLTKKGKYGLKAMVHLAGYLPGEATLVTDIATANQIPKKFLDTILGELRNAGFVNSKKGKGGGYTLARPAHQIKVGHIVRVLDGPLAPIQCASATSYRRCDDCTDEKRCGVRLIMLEARNAIAEVLDNRTLAEMRALTQSDDARLMYYI</sequence>
<dbReference type="SUPFAM" id="SSF46785">
    <property type="entry name" value="Winged helix' DNA-binding domain"/>
    <property type="match status" value="1"/>
</dbReference>
<name>A0A2J7TE99_METSI</name>
<dbReference type="Pfam" id="PF02082">
    <property type="entry name" value="Rrf2"/>
    <property type="match status" value="1"/>
</dbReference>
<dbReference type="PROSITE" id="PS51197">
    <property type="entry name" value="HTH_RRF2_2"/>
    <property type="match status" value="1"/>
</dbReference>
<dbReference type="GO" id="GO:0003677">
    <property type="term" value="F:DNA binding"/>
    <property type="evidence" value="ECO:0007669"/>
    <property type="project" value="UniProtKB-KW"/>
</dbReference>
<dbReference type="GO" id="GO:0003700">
    <property type="term" value="F:DNA-binding transcription factor activity"/>
    <property type="evidence" value="ECO:0007669"/>
    <property type="project" value="TreeGrafter"/>
</dbReference>
<dbReference type="GO" id="GO:0005829">
    <property type="term" value="C:cytosol"/>
    <property type="evidence" value="ECO:0007669"/>
    <property type="project" value="TreeGrafter"/>
</dbReference>
<dbReference type="Proteomes" id="UP000236286">
    <property type="component" value="Unassembled WGS sequence"/>
</dbReference>